<dbReference type="AlphaFoldDB" id="A0A8X7BWR2"/>
<keyword evidence="3" id="KW-1185">Reference proteome</keyword>
<evidence type="ECO:0000313" key="2">
    <source>
        <dbReference type="EMBL" id="GFY45482.1"/>
    </source>
</evidence>
<comment type="caution">
    <text evidence="2">The sequence shown here is derived from an EMBL/GenBank/DDBJ whole genome shotgun (WGS) entry which is preliminary data.</text>
</comment>
<gene>
    <name evidence="2" type="ORF">TNIN_262231</name>
</gene>
<organism evidence="2 3">
    <name type="scientific">Trichonephila inaurata madagascariensis</name>
    <dbReference type="NCBI Taxonomy" id="2747483"/>
    <lineage>
        <taxon>Eukaryota</taxon>
        <taxon>Metazoa</taxon>
        <taxon>Ecdysozoa</taxon>
        <taxon>Arthropoda</taxon>
        <taxon>Chelicerata</taxon>
        <taxon>Arachnida</taxon>
        <taxon>Araneae</taxon>
        <taxon>Araneomorphae</taxon>
        <taxon>Entelegynae</taxon>
        <taxon>Araneoidea</taxon>
        <taxon>Nephilidae</taxon>
        <taxon>Trichonephila</taxon>
        <taxon>Trichonephila inaurata</taxon>
    </lineage>
</organism>
<sequence>MKRTSIATHPSDEDHPVHLEEDYQQAARGPDHLRHTEFPTSRQTERKTKPIVLYRRGDREFQKTSIGRKTTWEPHQRFH</sequence>
<evidence type="ECO:0000313" key="3">
    <source>
        <dbReference type="Proteomes" id="UP000886998"/>
    </source>
</evidence>
<name>A0A8X7BWR2_9ARAC</name>
<evidence type="ECO:0000256" key="1">
    <source>
        <dbReference type="SAM" id="MobiDB-lite"/>
    </source>
</evidence>
<dbReference type="Proteomes" id="UP000886998">
    <property type="component" value="Unassembled WGS sequence"/>
</dbReference>
<protein>
    <submittedName>
        <fullName evidence="2">Uncharacterized protein</fullName>
    </submittedName>
</protein>
<feature type="compositionally biased region" description="Basic and acidic residues" evidence="1">
    <location>
        <begin position="10"/>
        <end position="21"/>
    </location>
</feature>
<proteinExistence type="predicted"/>
<feature type="compositionally biased region" description="Basic and acidic residues" evidence="1">
    <location>
        <begin position="29"/>
        <end position="48"/>
    </location>
</feature>
<dbReference type="EMBL" id="BMAV01004886">
    <property type="protein sequence ID" value="GFY45482.1"/>
    <property type="molecule type" value="Genomic_DNA"/>
</dbReference>
<accession>A0A8X7BWR2</accession>
<reference evidence="2" key="1">
    <citation type="submission" date="2020-08" db="EMBL/GenBank/DDBJ databases">
        <title>Multicomponent nature underlies the extraordinary mechanical properties of spider dragline silk.</title>
        <authorList>
            <person name="Kono N."/>
            <person name="Nakamura H."/>
            <person name="Mori M."/>
            <person name="Yoshida Y."/>
            <person name="Ohtoshi R."/>
            <person name="Malay A.D."/>
            <person name="Moran D.A.P."/>
            <person name="Tomita M."/>
            <person name="Numata K."/>
            <person name="Arakawa K."/>
        </authorList>
    </citation>
    <scope>NUCLEOTIDE SEQUENCE</scope>
</reference>
<feature type="region of interest" description="Disordered" evidence="1">
    <location>
        <begin position="1"/>
        <end position="49"/>
    </location>
</feature>